<protein>
    <submittedName>
        <fullName evidence="1">Protein DDB_G0276689 isoform X9</fullName>
    </submittedName>
</protein>
<proteinExistence type="predicted"/>
<dbReference type="AlphaFoldDB" id="A0A6L2JP56"/>
<comment type="caution">
    <text evidence="1">The sequence shown here is derived from an EMBL/GenBank/DDBJ whole genome shotgun (WGS) entry which is preliminary data.</text>
</comment>
<accession>A0A6L2JP56</accession>
<organism evidence="1">
    <name type="scientific">Tanacetum cinerariifolium</name>
    <name type="common">Dalmatian daisy</name>
    <name type="synonym">Chrysanthemum cinerariifolium</name>
    <dbReference type="NCBI Taxonomy" id="118510"/>
    <lineage>
        <taxon>Eukaryota</taxon>
        <taxon>Viridiplantae</taxon>
        <taxon>Streptophyta</taxon>
        <taxon>Embryophyta</taxon>
        <taxon>Tracheophyta</taxon>
        <taxon>Spermatophyta</taxon>
        <taxon>Magnoliopsida</taxon>
        <taxon>eudicotyledons</taxon>
        <taxon>Gunneridae</taxon>
        <taxon>Pentapetalae</taxon>
        <taxon>asterids</taxon>
        <taxon>campanulids</taxon>
        <taxon>Asterales</taxon>
        <taxon>Asteraceae</taxon>
        <taxon>Asteroideae</taxon>
        <taxon>Anthemideae</taxon>
        <taxon>Anthemidinae</taxon>
        <taxon>Tanacetum</taxon>
    </lineage>
</organism>
<sequence>MGEERIAKSQYPRLVVDEFLPLPSKGEAGKDGWQAHQLYTDDPAPIIQNIINTIEGSPPADVSSLCSIYASVQSLSGMYISMIETARSDANSTEFDEHAPILVVIFMPEVNPEVVEDLEKTGLRFFGKDENNFNDADSDSYLLDDNSRVSFGSSIAGTLGSFT</sequence>
<evidence type="ECO:0000313" key="1">
    <source>
        <dbReference type="EMBL" id="GEU38871.1"/>
    </source>
</evidence>
<gene>
    <name evidence="1" type="ORF">Tci_010849</name>
</gene>
<reference evidence="1" key="1">
    <citation type="journal article" date="2019" name="Sci. Rep.">
        <title>Draft genome of Tanacetum cinerariifolium, the natural source of mosquito coil.</title>
        <authorList>
            <person name="Yamashiro T."/>
            <person name="Shiraishi A."/>
            <person name="Satake H."/>
            <person name="Nakayama K."/>
        </authorList>
    </citation>
    <scope>NUCLEOTIDE SEQUENCE</scope>
</reference>
<dbReference type="EMBL" id="BKCJ010001104">
    <property type="protein sequence ID" value="GEU38871.1"/>
    <property type="molecule type" value="Genomic_DNA"/>
</dbReference>
<name>A0A6L2JP56_TANCI</name>